<gene>
    <name evidence="2" type="ORF">MNBD_ALPHA08-170</name>
</gene>
<reference evidence="2" key="1">
    <citation type="submission" date="2018-06" db="EMBL/GenBank/DDBJ databases">
        <authorList>
            <person name="Zhirakovskaya E."/>
        </authorList>
    </citation>
    <scope>NUCLEOTIDE SEQUENCE</scope>
</reference>
<accession>A0A3B0T808</accession>
<protein>
    <submittedName>
        <fullName evidence="2">Uncharacterized protein</fullName>
    </submittedName>
</protein>
<proteinExistence type="predicted"/>
<evidence type="ECO:0000256" key="1">
    <source>
        <dbReference type="SAM" id="MobiDB-lite"/>
    </source>
</evidence>
<feature type="region of interest" description="Disordered" evidence="1">
    <location>
        <begin position="122"/>
        <end position="207"/>
    </location>
</feature>
<sequence length="242" mass="26133">MCIVTQLTELDYDAIENAVMATARGRWFLSEYKKRHGDTGTPKILDAIARLEKVITSINIDELAQKPQKTAQPVAPAFVPAVVDIPKASDTTTPEAKPLSKENLQFFSNDEDLFADDTSSFLPEAIPAKGPVQNAAPEDPAPKAEPAPEKASTAPEPEQTPASTSDRFKVFKKSPDEIKVDESAPTKELAPDNVPDPTMQPTTEEQDRIVVIRNTTGDDIDIPLADELGGAAKSEKPVTATN</sequence>
<feature type="compositionally biased region" description="Basic and acidic residues" evidence="1">
    <location>
        <begin position="166"/>
        <end position="185"/>
    </location>
</feature>
<dbReference type="EMBL" id="UOEC01000206">
    <property type="protein sequence ID" value="VAW03086.1"/>
    <property type="molecule type" value="Genomic_DNA"/>
</dbReference>
<dbReference type="AlphaFoldDB" id="A0A3B0T808"/>
<evidence type="ECO:0000313" key="2">
    <source>
        <dbReference type="EMBL" id="VAW03086.1"/>
    </source>
</evidence>
<feature type="region of interest" description="Disordered" evidence="1">
    <location>
        <begin position="220"/>
        <end position="242"/>
    </location>
</feature>
<name>A0A3B0T808_9ZZZZ</name>
<organism evidence="2">
    <name type="scientific">hydrothermal vent metagenome</name>
    <dbReference type="NCBI Taxonomy" id="652676"/>
    <lineage>
        <taxon>unclassified sequences</taxon>
        <taxon>metagenomes</taxon>
        <taxon>ecological metagenomes</taxon>
    </lineage>
</organism>